<keyword evidence="5 7" id="KW-1133">Transmembrane helix</keyword>
<dbReference type="SUPFAM" id="SSF55073">
    <property type="entry name" value="Nucleotide cyclase"/>
    <property type="match status" value="1"/>
</dbReference>
<dbReference type="InterPro" id="IPR001054">
    <property type="entry name" value="A/G_cyclase"/>
</dbReference>
<gene>
    <name evidence="10" type="ORF">F6B93_06015</name>
</gene>
<feature type="transmembrane region" description="Helical" evidence="7">
    <location>
        <begin position="217"/>
        <end position="239"/>
    </location>
</feature>
<dbReference type="EMBL" id="CP046600">
    <property type="protein sequence ID" value="QUR66712.1"/>
    <property type="molecule type" value="Genomic_DNA"/>
</dbReference>
<dbReference type="PROSITE" id="PS50885">
    <property type="entry name" value="HAMP"/>
    <property type="match status" value="1"/>
</dbReference>
<evidence type="ECO:0000256" key="5">
    <source>
        <dbReference type="ARBA" id="ARBA00022989"/>
    </source>
</evidence>
<dbReference type="Pfam" id="PF00211">
    <property type="entry name" value="Guanylate_cyc"/>
    <property type="match status" value="1"/>
</dbReference>
<evidence type="ECO:0000256" key="3">
    <source>
        <dbReference type="ARBA" id="ARBA00022475"/>
    </source>
</evidence>
<dbReference type="PROSITE" id="PS50125">
    <property type="entry name" value="GUANYLATE_CYCLASE_2"/>
    <property type="match status" value="1"/>
</dbReference>
<dbReference type="Gene3D" id="3.30.70.1230">
    <property type="entry name" value="Nucleotide cyclase"/>
    <property type="match status" value="1"/>
</dbReference>
<dbReference type="SMART" id="SM00044">
    <property type="entry name" value="CYCc"/>
    <property type="match status" value="1"/>
</dbReference>
<dbReference type="Pfam" id="PF00672">
    <property type="entry name" value="HAMP"/>
    <property type="match status" value="1"/>
</dbReference>
<dbReference type="AlphaFoldDB" id="A0A975JW08"/>
<dbReference type="RefSeq" id="WP_211698281.1">
    <property type="nucleotide sequence ID" value="NZ_CP046600.1"/>
</dbReference>
<dbReference type="KEGG" id="mspg:F6B93_06015"/>
<keyword evidence="6 7" id="KW-0472">Membrane</keyword>
<dbReference type="GO" id="GO:0006171">
    <property type="term" value="P:cAMP biosynthetic process"/>
    <property type="evidence" value="ECO:0007669"/>
    <property type="project" value="TreeGrafter"/>
</dbReference>
<name>A0A975JW08_9MYCO</name>
<sequence length="543" mass="59025">MARRRSVSRQLGWVLERITRQSGRLPPSTPDFGSRLLGSSVESQRSRRRRMRFLIIVFVAVADLIGIAVVAVIVIVAVPEPSIFSDAPGWLTWGIAPAYATIALLVGSLWVRRRLSSAVGWSIEGHAPTRADQRNTLQAPWRLAGIHLVLWGVGTALLTTLYGLVNADFIPKFLFGIGFSGIVAATNCYLVTEFALRPAAARALEAGRPPRGLAAGLMGRIMMVWILGSGLPVLGIMLSSVFSLWRRIETRAQFVVGELILATIVLIVGFAMMWIVAWLTATPVRVVRAALERVQDGHLDTTLVVFDGTEFGELQRGFNAMAHGLRERERVRDLFGRHVGRRVAAYAEQHQIELGGEERHAAVLFVDVEGSTQIAASQPPMEVVNLLNRFFRVIVDEVDQHHGHLNKFVGDATLAVFGAPMRLNRPEDNALAAARAIARRLGEEVPECAAGLGVAAGTVVAGNLGTRERFEYTVIGDPVNEAARLSDLAKSTPARLLASEAAVTAAGHDERSRWQLGEEVVLRGRGTPTRLAAPTAEDFAGHD</sequence>
<feature type="transmembrane region" description="Helical" evidence="7">
    <location>
        <begin position="259"/>
        <end position="281"/>
    </location>
</feature>
<dbReference type="PANTHER" id="PTHR43081:SF17">
    <property type="entry name" value="BLL5647 PROTEIN"/>
    <property type="match status" value="1"/>
</dbReference>
<dbReference type="InterPro" id="IPR050697">
    <property type="entry name" value="Adenylyl/Guanylyl_Cyclase_3/4"/>
</dbReference>
<feature type="transmembrane region" description="Helical" evidence="7">
    <location>
        <begin position="53"/>
        <end position="78"/>
    </location>
</feature>
<keyword evidence="4 7" id="KW-0812">Transmembrane</keyword>
<keyword evidence="11" id="KW-1185">Reference proteome</keyword>
<evidence type="ECO:0000313" key="10">
    <source>
        <dbReference type="EMBL" id="QUR66712.1"/>
    </source>
</evidence>
<accession>A0A975JW08</accession>
<dbReference type="SUPFAM" id="SSF158472">
    <property type="entry name" value="HAMP domain-like"/>
    <property type="match status" value="1"/>
</dbReference>
<keyword evidence="3" id="KW-1003">Cell membrane</keyword>
<evidence type="ECO:0000256" key="6">
    <source>
        <dbReference type="ARBA" id="ARBA00023136"/>
    </source>
</evidence>
<proteinExistence type="inferred from homology"/>
<comment type="subcellular location">
    <subcellularLocation>
        <location evidence="1">Cell membrane</location>
        <topology evidence="1">Multi-pass membrane protein</topology>
    </subcellularLocation>
</comment>
<evidence type="ECO:0000313" key="11">
    <source>
        <dbReference type="Proteomes" id="UP000682202"/>
    </source>
</evidence>
<evidence type="ECO:0000256" key="4">
    <source>
        <dbReference type="ARBA" id="ARBA00022692"/>
    </source>
</evidence>
<dbReference type="GO" id="GO:0035556">
    <property type="term" value="P:intracellular signal transduction"/>
    <property type="evidence" value="ECO:0007669"/>
    <property type="project" value="InterPro"/>
</dbReference>
<dbReference type="InterPro" id="IPR003660">
    <property type="entry name" value="HAMP_dom"/>
</dbReference>
<dbReference type="Proteomes" id="UP000682202">
    <property type="component" value="Chromosome"/>
</dbReference>
<feature type="transmembrane region" description="Helical" evidence="7">
    <location>
        <begin position="143"/>
        <end position="167"/>
    </location>
</feature>
<evidence type="ECO:0000259" key="8">
    <source>
        <dbReference type="PROSITE" id="PS50125"/>
    </source>
</evidence>
<dbReference type="InterPro" id="IPR029787">
    <property type="entry name" value="Nucleotide_cyclase"/>
</dbReference>
<evidence type="ECO:0000256" key="7">
    <source>
        <dbReference type="SAM" id="Phobius"/>
    </source>
</evidence>
<evidence type="ECO:0000256" key="1">
    <source>
        <dbReference type="ARBA" id="ARBA00004651"/>
    </source>
</evidence>
<dbReference type="PANTHER" id="PTHR43081">
    <property type="entry name" value="ADENYLATE CYCLASE, TERMINAL-DIFFERENTIATION SPECIFIC-RELATED"/>
    <property type="match status" value="1"/>
</dbReference>
<comment type="similarity">
    <text evidence="2">Belongs to the adenylyl cyclase class-3 family.</text>
</comment>
<evidence type="ECO:0000256" key="2">
    <source>
        <dbReference type="ARBA" id="ARBA00005381"/>
    </source>
</evidence>
<dbReference type="CDD" id="cd06225">
    <property type="entry name" value="HAMP"/>
    <property type="match status" value="1"/>
</dbReference>
<dbReference type="GO" id="GO:0005886">
    <property type="term" value="C:plasma membrane"/>
    <property type="evidence" value="ECO:0007669"/>
    <property type="project" value="UniProtKB-SubCell"/>
</dbReference>
<feature type="domain" description="HAMP" evidence="9">
    <location>
        <begin position="278"/>
        <end position="330"/>
    </location>
</feature>
<feature type="transmembrane region" description="Helical" evidence="7">
    <location>
        <begin position="90"/>
        <end position="111"/>
    </location>
</feature>
<reference evidence="10" key="1">
    <citation type="submission" date="2019-12" db="EMBL/GenBank/DDBJ databases">
        <title>Mycobacterium spongiae sp. nov.</title>
        <authorList>
            <person name="Stinear T."/>
        </authorList>
    </citation>
    <scope>NUCLEOTIDE SEQUENCE</scope>
    <source>
        <strain evidence="10">FSD4b-SM</strain>
    </source>
</reference>
<evidence type="ECO:0000259" key="9">
    <source>
        <dbReference type="PROSITE" id="PS50885"/>
    </source>
</evidence>
<dbReference type="GO" id="GO:0004016">
    <property type="term" value="F:adenylate cyclase activity"/>
    <property type="evidence" value="ECO:0007669"/>
    <property type="project" value="UniProtKB-ARBA"/>
</dbReference>
<protein>
    <submittedName>
        <fullName evidence="10">HAMP domain-containing protein</fullName>
    </submittedName>
</protein>
<dbReference type="SMART" id="SM00304">
    <property type="entry name" value="HAMP"/>
    <property type="match status" value="1"/>
</dbReference>
<organism evidence="10 11">
    <name type="scientific">Mycobacterium spongiae</name>
    <dbReference type="NCBI Taxonomy" id="886343"/>
    <lineage>
        <taxon>Bacteria</taxon>
        <taxon>Bacillati</taxon>
        <taxon>Actinomycetota</taxon>
        <taxon>Actinomycetes</taxon>
        <taxon>Mycobacteriales</taxon>
        <taxon>Mycobacteriaceae</taxon>
        <taxon>Mycobacterium</taxon>
    </lineage>
</organism>
<dbReference type="Gene3D" id="6.10.340.10">
    <property type="match status" value="1"/>
</dbReference>
<feature type="domain" description="Guanylate cyclase" evidence="8">
    <location>
        <begin position="362"/>
        <end position="486"/>
    </location>
</feature>
<dbReference type="CDD" id="cd07302">
    <property type="entry name" value="CHD"/>
    <property type="match status" value="1"/>
</dbReference>